<evidence type="ECO:0000256" key="3">
    <source>
        <dbReference type="ARBA" id="ARBA00022618"/>
    </source>
</evidence>
<dbReference type="HAMAP" id="MF_01808">
    <property type="entry name" value="Recomb_XerC_XerD"/>
    <property type="match status" value="1"/>
</dbReference>
<dbReference type="GO" id="GO:0003677">
    <property type="term" value="F:DNA binding"/>
    <property type="evidence" value="ECO:0007669"/>
    <property type="project" value="UniProtKB-KW"/>
</dbReference>
<evidence type="ECO:0000256" key="6">
    <source>
        <dbReference type="ARBA" id="ARBA00023125"/>
    </source>
</evidence>
<dbReference type="GO" id="GO:0005737">
    <property type="term" value="C:cytoplasm"/>
    <property type="evidence" value="ECO:0007669"/>
    <property type="project" value="UniProtKB-SubCell"/>
</dbReference>
<dbReference type="SUPFAM" id="SSF47823">
    <property type="entry name" value="lambda integrase-like, N-terminal domain"/>
    <property type="match status" value="1"/>
</dbReference>
<protein>
    <recommendedName>
        <fullName evidence="12">Tyrosine recombinase XerD</fullName>
    </recommendedName>
</protein>
<dbReference type="PANTHER" id="PTHR30349">
    <property type="entry name" value="PHAGE INTEGRASE-RELATED"/>
    <property type="match status" value="1"/>
</dbReference>
<dbReference type="AlphaFoldDB" id="A0A381NFY0"/>
<feature type="domain" description="Core-binding (CB)" evidence="10">
    <location>
        <begin position="1"/>
        <end position="56"/>
    </location>
</feature>
<dbReference type="NCBIfam" id="NF001399">
    <property type="entry name" value="PRK00283.1"/>
    <property type="match status" value="1"/>
</dbReference>
<keyword evidence="3" id="KW-0132">Cell division</keyword>
<comment type="subcellular location">
    <subcellularLocation>
        <location evidence="1">Cytoplasm</location>
    </subcellularLocation>
</comment>
<keyword evidence="5" id="KW-0229">DNA integration</keyword>
<proteinExistence type="inferred from homology"/>
<evidence type="ECO:0000256" key="4">
    <source>
        <dbReference type="ARBA" id="ARBA00022829"/>
    </source>
</evidence>
<keyword evidence="8" id="KW-0131">Cell cycle</keyword>
<dbReference type="CDD" id="cd00798">
    <property type="entry name" value="INT_XerDC_C"/>
    <property type="match status" value="1"/>
</dbReference>
<evidence type="ECO:0000256" key="7">
    <source>
        <dbReference type="ARBA" id="ARBA00023172"/>
    </source>
</evidence>
<dbReference type="GO" id="GO:0006310">
    <property type="term" value="P:DNA recombination"/>
    <property type="evidence" value="ECO:0007669"/>
    <property type="project" value="UniProtKB-KW"/>
</dbReference>
<dbReference type="Pfam" id="PF00589">
    <property type="entry name" value="Phage_integrase"/>
    <property type="match status" value="1"/>
</dbReference>
<evidence type="ECO:0000313" key="11">
    <source>
        <dbReference type="EMBL" id="SUZ53441.1"/>
    </source>
</evidence>
<name>A0A381NFY0_9ZZZZ</name>
<dbReference type="EMBL" id="UINC01000332">
    <property type="protein sequence ID" value="SUZ53441.1"/>
    <property type="molecule type" value="Genomic_DNA"/>
</dbReference>
<dbReference type="InterPro" id="IPR023009">
    <property type="entry name" value="Tyrosine_recombinase_XerC/XerD"/>
</dbReference>
<dbReference type="PROSITE" id="PS51900">
    <property type="entry name" value="CB"/>
    <property type="match status" value="1"/>
</dbReference>
<dbReference type="InterPro" id="IPR050090">
    <property type="entry name" value="Tyrosine_recombinase_XerCD"/>
</dbReference>
<keyword evidence="6" id="KW-0238">DNA-binding</keyword>
<dbReference type="InterPro" id="IPR010998">
    <property type="entry name" value="Integrase_recombinase_N"/>
</dbReference>
<dbReference type="InterPro" id="IPR004107">
    <property type="entry name" value="Integrase_SAM-like_N"/>
</dbReference>
<dbReference type="SUPFAM" id="SSF56349">
    <property type="entry name" value="DNA breaking-rejoining enzymes"/>
    <property type="match status" value="1"/>
</dbReference>
<dbReference type="Gene3D" id="1.10.150.130">
    <property type="match status" value="1"/>
</dbReference>
<feature type="domain" description="Tyr recombinase" evidence="9">
    <location>
        <begin position="77"/>
        <end position="260"/>
    </location>
</feature>
<reference evidence="11" key="1">
    <citation type="submission" date="2018-05" db="EMBL/GenBank/DDBJ databases">
        <authorList>
            <person name="Lanie J.A."/>
            <person name="Ng W.-L."/>
            <person name="Kazmierczak K.M."/>
            <person name="Andrzejewski T.M."/>
            <person name="Davidsen T.M."/>
            <person name="Wayne K.J."/>
            <person name="Tettelin H."/>
            <person name="Glass J.I."/>
            <person name="Rusch D."/>
            <person name="Podicherti R."/>
            <person name="Tsui H.-C.T."/>
            <person name="Winkler M.E."/>
        </authorList>
    </citation>
    <scope>NUCLEOTIDE SEQUENCE</scope>
</reference>
<keyword evidence="7" id="KW-0233">DNA recombination</keyword>
<organism evidence="11">
    <name type="scientific">marine metagenome</name>
    <dbReference type="NCBI Taxonomy" id="408172"/>
    <lineage>
        <taxon>unclassified sequences</taxon>
        <taxon>metagenomes</taxon>
        <taxon>ecological metagenomes</taxon>
    </lineage>
</organism>
<evidence type="ECO:0000259" key="10">
    <source>
        <dbReference type="PROSITE" id="PS51900"/>
    </source>
</evidence>
<evidence type="ECO:0000259" key="9">
    <source>
        <dbReference type="PROSITE" id="PS51898"/>
    </source>
</evidence>
<dbReference type="InterPro" id="IPR002104">
    <property type="entry name" value="Integrase_catalytic"/>
</dbReference>
<evidence type="ECO:0008006" key="12">
    <source>
        <dbReference type="Google" id="ProtNLM"/>
    </source>
</evidence>
<dbReference type="GO" id="GO:0007059">
    <property type="term" value="P:chromosome segregation"/>
    <property type="evidence" value="ECO:0007669"/>
    <property type="project" value="UniProtKB-KW"/>
</dbReference>
<dbReference type="Gene3D" id="1.10.443.10">
    <property type="entry name" value="Intergrase catalytic core"/>
    <property type="match status" value="1"/>
</dbReference>
<dbReference type="GO" id="GO:0015074">
    <property type="term" value="P:DNA integration"/>
    <property type="evidence" value="ECO:0007669"/>
    <property type="project" value="UniProtKB-KW"/>
</dbReference>
<accession>A0A381NFY0</accession>
<dbReference type="GO" id="GO:0051301">
    <property type="term" value="P:cell division"/>
    <property type="evidence" value="ECO:0007669"/>
    <property type="project" value="UniProtKB-KW"/>
</dbReference>
<evidence type="ECO:0000256" key="2">
    <source>
        <dbReference type="ARBA" id="ARBA00022490"/>
    </source>
</evidence>
<dbReference type="InterPro" id="IPR013762">
    <property type="entry name" value="Integrase-like_cat_sf"/>
</dbReference>
<keyword evidence="2" id="KW-0963">Cytoplasm</keyword>
<evidence type="ECO:0000256" key="1">
    <source>
        <dbReference type="ARBA" id="ARBA00004496"/>
    </source>
</evidence>
<dbReference type="PROSITE" id="PS51898">
    <property type="entry name" value="TYR_RECOMBINASE"/>
    <property type="match status" value="1"/>
</dbReference>
<sequence>MENCIEFLARQGITGPSHVTPTVLRTWIFSLHEVGLAPSSIRRAQSAVRTFFRFLLAEGWLSVDPTERLESPKIGDRLPEFLTKEETQRLLDAPNPQKSLYWRDRSILELLYASGVRVSELVGLLISGLDLDDSFITVFGKGGKERIVPVGVPALLTLRRYLSELRPKLDQAEGRGHVYLNARGRPLTRESVWKLVRDSGRRADINKNVSPHTLRHTFATHLLEGGADLAAVQELLGHVDISSTQIYTHVDREYLRQIHGKYHPRA</sequence>
<dbReference type="PANTHER" id="PTHR30349:SF81">
    <property type="entry name" value="TYROSINE RECOMBINASE XERC"/>
    <property type="match status" value="1"/>
</dbReference>
<dbReference type="InterPro" id="IPR044068">
    <property type="entry name" value="CB"/>
</dbReference>
<gene>
    <name evidence="11" type="ORF">METZ01_LOCUS6295</name>
</gene>
<evidence type="ECO:0000256" key="5">
    <source>
        <dbReference type="ARBA" id="ARBA00022908"/>
    </source>
</evidence>
<evidence type="ECO:0000256" key="8">
    <source>
        <dbReference type="ARBA" id="ARBA00023306"/>
    </source>
</evidence>
<dbReference type="Pfam" id="PF02899">
    <property type="entry name" value="Phage_int_SAM_1"/>
    <property type="match status" value="1"/>
</dbReference>
<keyword evidence="4" id="KW-0159">Chromosome partition</keyword>
<dbReference type="InterPro" id="IPR011010">
    <property type="entry name" value="DNA_brk_join_enz"/>
</dbReference>